<proteinExistence type="predicted"/>
<comment type="caution">
    <text evidence="1">The sequence shown here is derived from an EMBL/GenBank/DDBJ whole genome shotgun (WGS) entry which is preliminary data.</text>
</comment>
<accession>A0A5J4UJM7</accession>
<sequence>CPTTNNFITSVEPLAPNGLQVRYCWGKLVGRAGFYGQFIAEVVGEYAAVANPLLIP</sequence>
<name>A0A5J4UJM7_9EUKA</name>
<gene>
    <name evidence="1" type="ORF">EZS28_034263</name>
</gene>
<reference evidence="1 2" key="1">
    <citation type="submission" date="2019-03" db="EMBL/GenBank/DDBJ databases">
        <title>Single cell metagenomics reveals metabolic interactions within the superorganism composed of flagellate Streblomastix strix and complex community of Bacteroidetes bacteria on its surface.</title>
        <authorList>
            <person name="Treitli S.C."/>
            <person name="Kolisko M."/>
            <person name="Husnik F."/>
            <person name="Keeling P."/>
            <person name="Hampl V."/>
        </authorList>
    </citation>
    <scope>NUCLEOTIDE SEQUENCE [LARGE SCALE GENOMIC DNA]</scope>
    <source>
        <strain evidence="1">ST1C</strain>
    </source>
</reference>
<dbReference type="EMBL" id="SNRW01015618">
    <property type="protein sequence ID" value="KAA6370210.1"/>
    <property type="molecule type" value="Genomic_DNA"/>
</dbReference>
<dbReference type="Proteomes" id="UP000324800">
    <property type="component" value="Unassembled WGS sequence"/>
</dbReference>
<evidence type="ECO:0000313" key="1">
    <source>
        <dbReference type="EMBL" id="KAA6370210.1"/>
    </source>
</evidence>
<dbReference type="AlphaFoldDB" id="A0A5J4UJM7"/>
<organism evidence="1 2">
    <name type="scientific">Streblomastix strix</name>
    <dbReference type="NCBI Taxonomy" id="222440"/>
    <lineage>
        <taxon>Eukaryota</taxon>
        <taxon>Metamonada</taxon>
        <taxon>Preaxostyla</taxon>
        <taxon>Oxymonadida</taxon>
        <taxon>Streblomastigidae</taxon>
        <taxon>Streblomastix</taxon>
    </lineage>
</organism>
<feature type="non-terminal residue" evidence="1">
    <location>
        <position position="1"/>
    </location>
</feature>
<protein>
    <submittedName>
        <fullName evidence="1">Uncharacterized protein</fullName>
    </submittedName>
</protein>
<evidence type="ECO:0000313" key="2">
    <source>
        <dbReference type="Proteomes" id="UP000324800"/>
    </source>
</evidence>